<keyword evidence="2" id="KW-1185">Reference proteome</keyword>
<sequence>MLLKSFNISKTIRRSEIIDNWRPIILSMWCLSLPSLMSLADWGDRDLNPPDMLGRPR</sequence>
<name>A0AAQ1P6K3_9PSED</name>
<organism evidence="1 2">
    <name type="scientific">Pseudomonas inefficax</name>
    <dbReference type="NCBI Taxonomy" id="2078786"/>
    <lineage>
        <taxon>Bacteria</taxon>
        <taxon>Pseudomonadati</taxon>
        <taxon>Pseudomonadota</taxon>
        <taxon>Gammaproteobacteria</taxon>
        <taxon>Pseudomonadales</taxon>
        <taxon>Pseudomonadaceae</taxon>
        <taxon>Pseudomonas</taxon>
    </lineage>
</organism>
<dbReference type="Proteomes" id="UP000294335">
    <property type="component" value="Unassembled WGS sequence"/>
</dbReference>
<evidence type="ECO:0000313" key="1">
    <source>
        <dbReference type="EMBL" id="SPO59957.1"/>
    </source>
</evidence>
<proteinExistence type="predicted"/>
<protein>
    <submittedName>
        <fullName evidence="1">Uncharacterized protein</fullName>
    </submittedName>
</protein>
<gene>
    <name evidence="1" type="ORF">JV551A3_V1_700229</name>
</gene>
<accession>A0AAQ1P6K3</accession>
<evidence type="ECO:0000313" key="2">
    <source>
        <dbReference type="Proteomes" id="UP000294335"/>
    </source>
</evidence>
<reference evidence="1 2" key="1">
    <citation type="submission" date="2018-02" db="EMBL/GenBank/DDBJ databases">
        <authorList>
            <person name="Dubost A."/>
        </authorList>
    </citation>
    <scope>NUCLEOTIDE SEQUENCE [LARGE SCALE GENOMIC DNA]</scope>
    <source>
        <strain evidence="2">JV551A3</strain>
    </source>
</reference>
<dbReference type="EMBL" id="OPYN01000070">
    <property type="protein sequence ID" value="SPO59957.1"/>
    <property type="molecule type" value="Genomic_DNA"/>
</dbReference>
<comment type="caution">
    <text evidence="1">The sequence shown here is derived from an EMBL/GenBank/DDBJ whole genome shotgun (WGS) entry which is preliminary data.</text>
</comment>
<dbReference type="AlphaFoldDB" id="A0AAQ1P6K3"/>